<dbReference type="EMBL" id="CP071060">
    <property type="protein sequence ID" value="QSI75219.1"/>
    <property type="molecule type" value="Genomic_DNA"/>
</dbReference>
<keyword evidence="3" id="KW-0804">Transcription</keyword>
<name>A0ABX7M0D3_9RHOO</name>
<keyword evidence="2" id="KW-0238">DNA-binding</keyword>
<evidence type="ECO:0000313" key="5">
    <source>
        <dbReference type="EMBL" id="QSI75219.1"/>
    </source>
</evidence>
<dbReference type="SUPFAM" id="SSF55136">
    <property type="entry name" value="Probable bacterial effector-binding domain"/>
    <property type="match status" value="1"/>
</dbReference>
<dbReference type="Gene3D" id="1.10.10.60">
    <property type="entry name" value="Homeodomain-like"/>
    <property type="match status" value="2"/>
</dbReference>
<dbReference type="InterPro" id="IPR011256">
    <property type="entry name" value="Reg_factor_effector_dom_sf"/>
</dbReference>
<dbReference type="Proteomes" id="UP000663570">
    <property type="component" value="Chromosome"/>
</dbReference>
<accession>A0ABX7M0D3</accession>
<protein>
    <submittedName>
        <fullName evidence="5">Helix-turn-helix domain-containing protein</fullName>
    </submittedName>
</protein>
<dbReference type="InterPro" id="IPR018060">
    <property type="entry name" value="HTH_AraC"/>
</dbReference>
<dbReference type="SUPFAM" id="SSF46689">
    <property type="entry name" value="Homeodomain-like"/>
    <property type="match status" value="2"/>
</dbReference>
<feature type="domain" description="HTH araC/xylS-type" evidence="4">
    <location>
        <begin position="18"/>
        <end position="116"/>
    </location>
</feature>
<sequence>MNLSCDTPITRDALDAIRRVLGHVEAQLTAPLSLTDLAAVAAYSPFHFHRLFGALAGVPLMSYVRNRKLDESLVDLLNGKGSVLDLALRYGFGFEQSYARAFTRRFGETPARLRRNPKAIQIAGPLVVRETPGGGLLADPSFVVCPQRMLIGRAIHLALSEDLQDGLANSAGRAFMERDAPRIRGSVAPDVYIGLVKPVNPLTGLATYVPALEVRPDAPIPAGLERHRIPARRFAVFRYAGWHPPEALDLGRLTQLLDFIFLQWLPQSAWRLDATFHLESIDLRHCAADFTEALLYIPAAPPAQAGTPADSRAA</sequence>
<evidence type="ECO:0000313" key="6">
    <source>
        <dbReference type="Proteomes" id="UP000663570"/>
    </source>
</evidence>
<keyword evidence="1" id="KW-0805">Transcription regulation</keyword>
<dbReference type="PROSITE" id="PS00041">
    <property type="entry name" value="HTH_ARAC_FAMILY_1"/>
    <property type="match status" value="1"/>
</dbReference>
<gene>
    <name evidence="5" type="ORF">JY500_11850</name>
</gene>
<dbReference type="InterPro" id="IPR009057">
    <property type="entry name" value="Homeodomain-like_sf"/>
</dbReference>
<evidence type="ECO:0000256" key="2">
    <source>
        <dbReference type="ARBA" id="ARBA00023125"/>
    </source>
</evidence>
<evidence type="ECO:0000256" key="1">
    <source>
        <dbReference type="ARBA" id="ARBA00023015"/>
    </source>
</evidence>
<dbReference type="Gene3D" id="3.20.80.10">
    <property type="entry name" value="Regulatory factor, effector binding domain"/>
    <property type="match status" value="1"/>
</dbReference>
<dbReference type="InterPro" id="IPR018062">
    <property type="entry name" value="HTH_AraC-typ_CS"/>
</dbReference>
<evidence type="ECO:0000256" key="3">
    <source>
        <dbReference type="ARBA" id="ARBA00023163"/>
    </source>
</evidence>
<dbReference type="PANTHER" id="PTHR47504">
    <property type="entry name" value="RIGHT ORIGIN-BINDING PROTEIN"/>
    <property type="match status" value="1"/>
</dbReference>
<dbReference type="PANTHER" id="PTHR47504:SF5">
    <property type="entry name" value="RIGHT ORIGIN-BINDING PROTEIN"/>
    <property type="match status" value="1"/>
</dbReference>
<organism evidence="5 6">
    <name type="scientific">Niveibacterium microcysteis</name>
    <dbReference type="NCBI Taxonomy" id="2811415"/>
    <lineage>
        <taxon>Bacteria</taxon>
        <taxon>Pseudomonadati</taxon>
        <taxon>Pseudomonadota</taxon>
        <taxon>Betaproteobacteria</taxon>
        <taxon>Rhodocyclales</taxon>
        <taxon>Rhodocyclaceae</taxon>
        <taxon>Niveibacterium</taxon>
    </lineage>
</organism>
<evidence type="ECO:0000259" key="4">
    <source>
        <dbReference type="PROSITE" id="PS01124"/>
    </source>
</evidence>
<dbReference type="SMART" id="SM00342">
    <property type="entry name" value="HTH_ARAC"/>
    <property type="match status" value="1"/>
</dbReference>
<dbReference type="PROSITE" id="PS01124">
    <property type="entry name" value="HTH_ARAC_FAMILY_2"/>
    <property type="match status" value="1"/>
</dbReference>
<proteinExistence type="predicted"/>
<keyword evidence="6" id="KW-1185">Reference proteome</keyword>
<dbReference type="RefSeq" id="WP_206252567.1">
    <property type="nucleotide sequence ID" value="NZ_CP071060.1"/>
</dbReference>
<reference evidence="5 6" key="1">
    <citation type="submission" date="2021-02" db="EMBL/GenBank/DDBJ databases">
        <title>Niveibacterium changnyeongensis HC41.</title>
        <authorList>
            <person name="Kang M."/>
        </authorList>
    </citation>
    <scope>NUCLEOTIDE SEQUENCE [LARGE SCALE GENOMIC DNA]</scope>
    <source>
        <strain evidence="5 6">HC41</strain>
    </source>
</reference>
<dbReference type="InterPro" id="IPR050959">
    <property type="entry name" value="MarA-like"/>
</dbReference>
<dbReference type="Pfam" id="PF12833">
    <property type="entry name" value="HTH_18"/>
    <property type="match status" value="1"/>
</dbReference>